<dbReference type="PANTHER" id="PTHR45873:SF1">
    <property type="entry name" value="DNA POLYMERASE ETA"/>
    <property type="match status" value="1"/>
</dbReference>
<evidence type="ECO:0000256" key="1">
    <source>
        <dbReference type="ARBA" id="ARBA00004123"/>
    </source>
</evidence>
<evidence type="ECO:0000256" key="5">
    <source>
        <dbReference type="ARBA" id="ARBA00023204"/>
    </source>
</evidence>
<dbReference type="Proteomes" id="UP001460270">
    <property type="component" value="Unassembled WGS sequence"/>
</dbReference>
<dbReference type="FunFam" id="3.30.1490.100:FF:000007">
    <property type="entry name" value="DNA polymerase eta"/>
    <property type="match status" value="1"/>
</dbReference>
<evidence type="ECO:0000256" key="6">
    <source>
        <dbReference type="ARBA" id="ARBA00023242"/>
    </source>
</evidence>
<dbReference type="AlphaFoldDB" id="A0AAW0NRD4"/>
<evidence type="ECO:0000313" key="9">
    <source>
        <dbReference type="EMBL" id="KAK7901856.1"/>
    </source>
</evidence>
<keyword evidence="10" id="KW-1185">Reference proteome</keyword>
<feature type="region of interest" description="Disordered" evidence="7">
    <location>
        <begin position="181"/>
        <end position="202"/>
    </location>
</feature>
<dbReference type="GO" id="GO:0003684">
    <property type="term" value="F:damaged DNA binding"/>
    <property type="evidence" value="ECO:0007669"/>
    <property type="project" value="InterPro"/>
</dbReference>
<dbReference type="GO" id="GO:0035861">
    <property type="term" value="C:site of double-strand break"/>
    <property type="evidence" value="ECO:0007669"/>
    <property type="project" value="TreeGrafter"/>
</dbReference>
<sequence>MGELTQFSQAQLGQHFGEKTGPWLYDLCRGIEFEPVKPRQLPKSIGCSKNFPGKTSLATKEQVQYWLHQLALELEERLTKDRDVNGRVAKLLTVGVRQLGDKKASFSRCCALVRYEASKLSSDSFSIIKSLNTAGNQQETWTPPLTLLHLSASKFNDTSSAGGIAGFFSSDVAATQDLFASTQPSTQVPSEVKNGTAPKRPGSIQSLFQKAAEKHKHQLSLQAEEGGENQVEAESQIASTSVSQNMFTSEKSCSSSVASPKSSISSFFQKKQIERSMQPMSFNVDKSDISVDPIDKNTSLSQYQ</sequence>
<dbReference type="InterPro" id="IPR036775">
    <property type="entry name" value="DNA_pol_Y-fam_lit_finger_sf"/>
</dbReference>
<dbReference type="GO" id="GO:0003887">
    <property type="term" value="F:DNA-directed DNA polymerase activity"/>
    <property type="evidence" value="ECO:0007669"/>
    <property type="project" value="TreeGrafter"/>
</dbReference>
<dbReference type="GO" id="GO:0046872">
    <property type="term" value="F:metal ion binding"/>
    <property type="evidence" value="ECO:0007669"/>
    <property type="project" value="UniProtKB-KW"/>
</dbReference>
<accession>A0AAW0NRD4</accession>
<evidence type="ECO:0000256" key="4">
    <source>
        <dbReference type="ARBA" id="ARBA00022763"/>
    </source>
</evidence>
<dbReference type="GO" id="GO:0005657">
    <property type="term" value="C:replication fork"/>
    <property type="evidence" value="ECO:0007669"/>
    <property type="project" value="TreeGrafter"/>
</dbReference>
<reference evidence="10" key="1">
    <citation type="submission" date="2024-04" db="EMBL/GenBank/DDBJ databases">
        <title>Salinicola lusitanus LLJ914,a marine bacterium isolated from the Okinawa Trough.</title>
        <authorList>
            <person name="Li J."/>
        </authorList>
    </citation>
    <scope>NUCLEOTIDE SEQUENCE [LARGE SCALE GENOMIC DNA]</scope>
</reference>
<dbReference type="InterPro" id="IPR052230">
    <property type="entry name" value="DNA_polymerase_eta"/>
</dbReference>
<comment type="caution">
    <text evidence="9">The sequence shown here is derived from an EMBL/GenBank/DDBJ whole genome shotgun (WGS) entry which is preliminary data.</text>
</comment>
<dbReference type="GO" id="GO:0006281">
    <property type="term" value="P:DNA repair"/>
    <property type="evidence" value="ECO:0007669"/>
    <property type="project" value="UniProtKB-KW"/>
</dbReference>
<evidence type="ECO:0000256" key="2">
    <source>
        <dbReference type="ARBA" id="ARBA00022679"/>
    </source>
</evidence>
<dbReference type="Gene3D" id="1.10.150.20">
    <property type="entry name" value="5' to 3' exonuclease, C-terminal subdomain"/>
    <property type="match status" value="1"/>
</dbReference>
<keyword evidence="2" id="KW-0808">Transferase</keyword>
<keyword evidence="5" id="KW-0234">DNA repair</keyword>
<name>A0AAW0NRD4_9GOBI</name>
<evidence type="ECO:0000259" key="8">
    <source>
        <dbReference type="Pfam" id="PF11799"/>
    </source>
</evidence>
<dbReference type="InterPro" id="IPR017961">
    <property type="entry name" value="DNA_pol_Y-fam_little_finger"/>
</dbReference>
<dbReference type="Gene3D" id="3.30.1490.100">
    <property type="entry name" value="DNA polymerase, Y-family, little finger domain"/>
    <property type="match status" value="1"/>
</dbReference>
<dbReference type="PANTHER" id="PTHR45873">
    <property type="entry name" value="DNA POLYMERASE ETA"/>
    <property type="match status" value="1"/>
</dbReference>
<gene>
    <name evidence="9" type="ORF">WMY93_018625</name>
</gene>
<dbReference type="EMBL" id="JBBPFD010000013">
    <property type="protein sequence ID" value="KAK7901856.1"/>
    <property type="molecule type" value="Genomic_DNA"/>
</dbReference>
<evidence type="ECO:0000256" key="7">
    <source>
        <dbReference type="SAM" id="MobiDB-lite"/>
    </source>
</evidence>
<evidence type="ECO:0000313" key="10">
    <source>
        <dbReference type="Proteomes" id="UP001460270"/>
    </source>
</evidence>
<dbReference type="SUPFAM" id="SSF100879">
    <property type="entry name" value="Lesion bypass DNA polymerase (Y-family), little finger domain"/>
    <property type="match status" value="1"/>
</dbReference>
<keyword evidence="6" id="KW-0539">Nucleus</keyword>
<protein>
    <recommendedName>
        <fullName evidence="8">DNA polymerase Y-family little finger domain-containing protein</fullName>
    </recommendedName>
</protein>
<organism evidence="9 10">
    <name type="scientific">Mugilogobius chulae</name>
    <name type="common">yellowstripe goby</name>
    <dbReference type="NCBI Taxonomy" id="88201"/>
    <lineage>
        <taxon>Eukaryota</taxon>
        <taxon>Metazoa</taxon>
        <taxon>Chordata</taxon>
        <taxon>Craniata</taxon>
        <taxon>Vertebrata</taxon>
        <taxon>Euteleostomi</taxon>
        <taxon>Actinopterygii</taxon>
        <taxon>Neopterygii</taxon>
        <taxon>Teleostei</taxon>
        <taxon>Neoteleostei</taxon>
        <taxon>Acanthomorphata</taxon>
        <taxon>Gobiaria</taxon>
        <taxon>Gobiiformes</taxon>
        <taxon>Gobioidei</taxon>
        <taxon>Gobiidae</taxon>
        <taxon>Gobionellinae</taxon>
        <taxon>Mugilogobius</taxon>
    </lineage>
</organism>
<keyword evidence="3" id="KW-0479">Metal-binding</keyword>
<feature type="domain" description="DNA polymerase Y-family little finger" evidence="8">
    <location>
        <begin position="42"/>
        <end position="159"/>
    </location>
</feature>
<feature type="region of interest" description="Disordered" evidence="7">
    <location>
        <begin position="278"/>
        <end position="304"/>
    </location>
</feature>
<feature type="compositionally biased region" description="Basic and acidic residues" evidence="7">
    <location>
        <begin position="285"/>
        <end position="295"/>
    </location>
</feature>
<keyword evidence="4" id="KW-0227">DNA damage</keyword>
<comment type="subcellular location">
    <subcellularLocation>
        <location evidence="1">Nucleus</location>
    </subcellularLocation>
</comment>
<dbReference type="Pfam" id="PF11799">
    <property type="entry name" value="IMS_C"/>
    <property type="match status" value="1"/>
</dbReference>
<evidence type="ECO:0000256" key="3">
    <source>
        <dbReference type="ARBA" id="ARBA00022723"/>
    </source>
</evidence>
<dbReference type="Pfam" id="PF21704">
    <property type="entry name" value="POLH-Rev1_HhH"/>
    <property type="match status" value="1"/>
</dbReference>
<dbReference type="GO" id="GO:0009314">
    <property type="term" value="P:response to radiation"/>
    <property type="evidence" value="ECO:0007669"/>
    <property type="project" value="TreeGrafter"/>
</dbReference>
<dbReference type="GO" id="GO:0042276">
    <property type="term" value="P:error-prone translesion synthesis"/>
    <property type="evidence" value="ECO:0007669"/>
    <property type="project" value="TreeGrafter"/>
</dbReference>
<proteinExistence type="predicted"/>
<dbReference type="GO" id="GO:0005634">
    <property type="term" value="C:nucleus"/>
    <property type="evidence" value="ECO:0007669"/>
    <property type="project" value="UniProtKB-SubCell"/>
</dbReference>